<dbReference type="Proteomes" id="UP001158986">
    <property type="component" value="Unassembled WGS sequence"/>
</dbReference>
<evidence type="ECO:0000313" key="5">
    <source>
        <dbReference type="Proteomes" id="UP001160483"/>
    </source>
</evidence>
<dbReference type="Gene3D" id="3.30.40.10">
    <property type="entry name" value="Zinc/RING finger domain, C3HC4 (zinc finger)"/>
    <property type="match status" value="1"/>
</dbReference>
<protein>
    <recommendedName>
        <fullName evidence="6">FYVE zinc finger domain-containing protein</fullName>
    </recommendedName>
</protein>
<gene>
    <name evidence="3" type="ORF">PBS001_LOCUS4119</name>
    <name evidence="2" type="ORF">PBS003_LOCUS5176</name>
</gene>
<name>A0AAU9LBJ5_9STRA</name>
<dbReference type="InterPro" id="IPR011011">
    <property type="entry name" value="Znf_FYVE_PHD"/>
</dbReference>
<keyword evidence="1" id="KW-0812">Transmembrane</keyword>
<comment type="caution">
    <text evidence="2">The sequence shown here is derived from an EMBL/GenBank/DDBJ whole genome shotgun (WGS) entry which is preliminary data.</text>
</comment>
<evidence type="ECO:0000313" key="2">
    <source>
        <dbReference type="EMBL" id="CAH0478483.1"/>
    </source>
</evidence>
<organism evidence="2 5">
    <name type="scientific">Peronospora belbahrii</name>
    <dbReference type="NCBI Taxonomy" id="622444"/>
    <lineage>
        <taxon>Eukaryota</taxon>
        <taxon>Sar</taxon>
        <taxon>Stramenopiles</taxon>
        <taxon>Oomycota</taxon>
        <taxon>Peronosporomycetes</taxon>
        <taxon>Peronosporales</taxon>
        <taxon>Peronosporaceae</taxon>
        <taxon>Peronospora</taxon>
    </lineage>
</organism>
<dbReference type="EMBL" id="CAKLCB010000242">
    <property type="protein sequence ID" value="CAH0517510.1"/>
    <property type="molecule type" value="Genomic_DNA"/>
</dbReference>
<evidence type="ECO:0008006" key="6">
    <source>
        <dbReference type="Google" id="ProtNLM"/>
    </source>
</evidence>
<dbReference type="Proteomes" id="UP001160483">
    <property type="component" value="Unassembled WGS sequence"/>
</dbReference>
<keyword evidence="1" id="KW-0472">Membrane</keyword>
<accession>A0AAU9LBJ5</accession>
<dbReference type="CDD" id="cd00065">
    <property type="entry name" value="FYVE_like_SF"/>
    <property type="match status" value="1"/>
</dbReference>
<sequence>MGSPSLCDMCGKKFKVFGIKKKCKNCMDVVCKACLPTHLELKHTRRNGKFRRPTSRDIFDVMGNDEQEEVQFRSPVSSLDLKLEGVETDGPEDVDSIEVVSDEDDDGDLYDDDAEHDAEDDELLVTTRSRQPLIENIETQYRELCLIQEAVATWAKKEKLAKQEMRRKKYECSMIPTFLDVCDYDNCNILKPVSYAVTATVVVWLLFGLVLVIYLQVRNLPINYR</sequence>
<dbReference type="InterPro" id="IPR013083">
    <property type="entry name" value="Znf_RING/FYVE/PHD"/>
</dbReference>
<reference evidence="2 4" key="1">
    <citation type="submission" date="2021-11" db="EMBL/GenBank/DDBJ databases">
        <authorList>
            <person name="Islam A."/>
            <person name="Islam S."/>
            <person name="Flora M.S."/>
            <person name="Rahman M."/>
            <person name="Ziaur R.M."/>
            <person name="Epstein J.H."/>
            <person name="Hassan M."/>
            <person name="Klassen M."/>
            <person name="Woodard K."/>
            <person name="Webb A."/>
            <person name="Webby R.J."/>
            <person name="El Zowalaty M.E."/>
        </authorList>
    </citation>
    <scope>NUCLEOTIDE SEQUENCE</scope>
    <source>
        <strain evidence="3">Pbs1</strain>
        <strain evidence="2">Pbs3</strain>
    </source>
</reference>
<feature type="transmembrane region" description="Helical" evidence="1">
    <location>
        <begin position="193"/>
        <end position="215"/>
    </location>
</feature>
<keyword evidence="4" id="KW-1185">Reference proteome</keyword>
<evidence type="ECO:0000313" key="3">
    <source>
        <dbReference type="EMBL" id="CAH0517510.1"/>
    </source>
</evidence>
<dbReference type="AlphaFoldDB" id="A0AAU9LBJ5"/>
<proteinExistence type="predicted"/>
<keyword evidence="1" id="KW-1133">Transmembrane helix</keyword>
<evidence type="ECO:0000313" key="4">
    <source>
        <dbReference type="Proteomes" id="UP001158986"/>
    </source>
</evidence>
<dbReference type="EMBL" id="CAKKTJ010000258">
    <property type="protein sequence ID" value="CAH0478483.1"/>
    <property type="molecule type" value="Genomic_DNA"/>
</dbReference>
<evidence type="ECO:0000256" key="1">
    <source>
        <dbReference type="SAM" id="Phobius"/>
    </source>
</evidence>
<dbReference type="SUPFAM" id="SSF57903">
    <property type="entry name" value="FYVE/PHD zinc finger"/>
    <property type="match status" value="1"/>
</dbReference>